<accession>B1X3P9</accession>
<dbReference type="RefSeq" id="YP_002048778.1">
    <property type="nucleotide sequence ID" value="NC_011087.1"/>
</dbReference>
<dbReference type="InterPro" id="IPR022552">
    <property type="entry name" value="UPF_Ycf55"/>
</dbReference>
<reference evidence="2" key="1">
    <citation type="submission" date="2007-08" db="EMBL/GenBank/DDBJ databases">
        <authorList>
            <person name="Gloeckner G."/>
            <person name="Nowack E."/>
            <person name="Melkonian M."/>
        </authorList>
    </citation>
    <scope>NUCLEOTIDE SEQUENCE</scope>
</reference>
<evidence type="ECO:0008006" key="3">
    <source>
        <dbReference type="Google" id="ProtNLM"/>
    </source>
</evidence>
<organism evidence="2">
    <name type="scientific">Paulinella chromatophora</name>
    <dbReference type="NCBI Taxonomy" id="39717"/>
    <lineage>
        <taxon>Eukaryota</taxon>
        <taxon>Sar</taxon>
        <taxon>Rhizaria</taxon>
        <taxon>Cercozoa</taxon>
        <taxon>Imbricatea</taxon>
        <taxon>Silicofilosea</taxon>
        <taxon>Euglyphida</taxon>
        <taxon>Paulinellidae</taxon>
        <taxon>Paulinella</taxon>
    </lineage>
</organism>
<proteinExistence type="predicted"/>
<gene>
    <name evidence="2" type="ordered locus">PCC_0116</name>
</gene>
<dbReference type="AlphaFoldDB" id="B1X3P9"/>
<dbReference type="EMBL" id="CP000815">
    <property type="protein sequence ID" value="ACB42568.1"/>
    <property type="molecule type" value="Genomic_DNA"/>
</dbReference>
<name>B1X3P9_PAUCH</name>
<keyword evidence="2" id="KW-0934">Plastid</keyword>
<evidence type="ECO:0000313" key="2">
    <source>
        <dbReference type="EMBL" id="ACB42568.1"/>
    </source>
</evidence>
<protein>
    <recommendedName>
        <fullName evidence="3">DUF3685 domain-containing protein</fullName>
    </recommendedName>
</protein>
<keyword evidence="1" id="KW-1133">Transmembrane helix</keyword>
<dbReference type="Pfam" id="PF12452">
    <property type="entry name" value="DUF3685"/>
    <property type="match status" value="1"/>
</dbReference>
<dbReference type="GeneID" id="6481151"/>
<evidence type="ECO:0000256" key="1">
    <source>
        <dbReference type="SAM" id="Phobius"/>
    </source>
</evidence>
<keyword evidence="1" id="KW-0472">Membrane</keyword>
<keyword evidence="1" id="KW-0812">Transmembrane</keyword>
<reference evidence="2" key="2">
    <citation type="journal article" date="2008" name="Curr. Biol.">
        <title>Chromatophore genome sequence of Paulinella sheds light on acquisition of photosynthesis by eukaryotes.</title>
        <authorList>
            <person name="Nowack E.C.M."/>
            <person name="Melkonian M."/>
            <person name="Gloeckner G."/>
        </authorList>
    </citation>
    <scope>NUCLEOTIDE SEQUENCE [LARGE SCALE GENOMIC DNA]</scope>
</reference>
<geneLocation type="organellar chromatophore" evidence="2"/>
<sequence>MLDRLLEGGLCQINRSLNFTESLLYTPLSNRLQRLILEGRKRELLKARALLLNLWDPLLSTDTASSQDSTHQSINYMISATNIDIGSNEYNSHLVWKTIRKRLEKVITSDLSNGTGCLLAIEGLNYERRRDLFLALLSQLDEIINCLYCEEICIERLEDYWKKLQPEIRKCALIEMAGAYVQLSQKGELKSVADTLASSCAWYQEDKELPHPKLMLGPLVQTQPILIDGYLLSLDDPRAFLRIEILVSNWLIRNAELIAAEILSTCSEWPELRSYLLHRDLVMTRNLERLRNQLNAQEWWNLCFERPIRLYESKRLLWQINDATIIPCILTEPRDEELLDLVWWQQLVTLILETRDAVSPQFEFLFQQAGNLIVLVLTEVIGKAIGLIVRGILQGMGRSFSRI</sequence>
<feature type="transmembrane region" description="Helical" evidence="1">
    <location>
        <begin position="372"/>
        <end position="393"/>
    </location>
</feature>